<evidence type="ECO:0000256" key="14">
    <source>
        <dbReference type="SAM" id="MobiDB-lite"/>
    </source>
</evidence>
<dbReference type="PANTHER" id="PTHR11690:SF279">
    <property type="entry name" value="DEGENERIN-LIKE PROTEIN UNC-105"/>
    <property type="match status" value="1"/>
</dbReference>
<keyword evidence="3 13" id="KW-0813">Transport</keyword>
<evidence type="ECO:0000313" key="17">
    <source>
        <dbReference type="WBParaSite" id="ACRNAN_Path_1280.g5011.t1"/>
    </source>
</evidence>
<dbReference type="WBParaSite" id="ACRNAN_Path_1280.g5011.t1">
    <property type="protein sequence ID" value="ACRNAN_Path_1280.g5011.t1"/>
    <property type="gene ID" value="ACRNAN_Path_1280.g5011"/>
</dbReference>
<accession>A0A914BYN8</accession>
<evidence type="ECO:0000256" key="2">
    <source>
        <dbReference type="ARBA" id="ARBA00007193"/>
    </source>
</evidence>
<comment type="subcellular location">
    <subcellularLocation>
        <location evidence="1">Membrane</location>
        <topology evidence="1">Multi-pass membrane protein</topology>
    </subcellularLocation>
</comment>
<name>A0A914BYN8_9BILA</name>
<evidence type="ECO:0000256" key="12">
    <source>
        <dbReference type="ARBA" id="ARBA00023303"/>
    </source>
</evidence>
<keyword evidence="9 15" id="KW-0472">Membrane</keyword>
<evidence type="ECO:0000256" key="5">
    <source>
        <dbReference type="ARBA" id="ARBA00022692"/>
    </source>
</evidence>
<dbReference type="Pfam" id="PF00858">
    <property type="entry name" value="ASC"/>
    <property type="match status" value="1"/>
</dbReference>
<dbReference type="InterPro" id="IPR001873">
    <property type="entry name" value="ENaC"/>
</dbReference>
<keyword evidence="4 13" id="KW-0894">Sodium channel</keyword>
<evidence type="ECO:0000256" key="8">
    <source>
        <dbReference type="ARBA" id="ARBA00023065"/>
    </source>
</evidence>
<dbReference type="Proteomes" id="UP000887540">
    <property type="component" value="Unplaced"/>
</dbReference>
<dbReference type="GO" id="GO:0005886">
    <property type="term" value="C:plasma membrane"/>
    <property type="evidence" value="ECO:0007669"/>
    <property type="project" value="TreeGrafter"/>
</dbReference>
<keyword evidence="7" id="KW-0915">Sodium</keyword>
<evidence type="ECO:0000256" key="3">
    <source>
        <dbReference type="ARBA" id="ARBA00022448"/>
    </source>
</evidence>
<sequence>MSQNLVESKPPDEHTTTQNKRDSNDLDPPKLFQKHHAELKTPKRLMIPNHENSAPVSPFNRLRRLSKAEFPGFRKVGLKRMKPVGHLDYNQIVHRFERQSTFHGICHAATAPDKKSRHFWHLAFAVCLALLLLQIFWVFQRYRQYAKTVDLDLKFENAPFPSVTLCNLNPYKASAISSDAATKKTMEAFMNIMKSGGRTEGVAASIAHLGNKTLPAFLFMTVA</sequence>
<keyword evidence="8 13" id="KW-0406">Ion transport</keyword>
<evidence type="ECO:0000313" key="16">
    <source>
        <dbReference type="Proteomes" id="UP000887540"/>
    </source>
</evidence>
<evidence type="ECO:0000256" key="10">
    <source>
        <dbReference type="ARBA" id="ARBA00023180"/>
    </source>
</evidence>
<evidence type="ECO:0000256" key="13">
    <source>
        <dbReference type="RuleBase" id="RU000679"/>
    </source>
</evidence>
<evidence type="ECO:0000256" key="6">
    <source>
        <dbReference type="ARBA" id="ARBA00022989"/>
    </source>
</evidence>
<evidence type="ECO:0000256" key="15">
    <source>
        <dbReference type="SAM" id="Phobius"/>
    </source>
</evidence>
<keyword evidence="5 13" id="KW-0812">Transmembrane</keyword>
<dbReference type="GO" id="GO:0015280">
    <property type="term" value="F:ligand-gated sodium channel activity"/>
    <property type="evidence" value="ECO:0007669"/>
    <property type="project" value="TreeGrafter"/>
</dbReference>
<feature type="transmembrane region" description="Helical" evidence="15">
    <location>
        <begin position="119"/>
        <end position="139"/>
    </location>
</feature>
<keyword evidence="6 15" id="KW-1133">Transmembrane helix</keyword>
<dbReference type="PRINTS" id="PR01078">
    <property type="entry name" value="AMINACHANNEL"/>
</dbReference>
<feature type="compositionally biased region" description="Basic and acidic residues" evidence="14">
    <location>
        <begin position="9"/>
        <end position="28"/>
    </location>
</feature>
<reference evidence="17" key="1">
    <citation type="submission" date="2022-11" db="UniProtKB">
        <authorList>
            <consortium name="WormBaseParasite"/>
        </authorList>
    </citation>
    <scope>IDENTIFICATION</scope>
</reference>
<dbReference type="AlphaFoldDB" id="A0A914BYN8"/>
<feature type="region of interest" description="Disordered" evidence="14">
    <location>
        <begin position="1"/>
        <end position="30"/>
    </location>
</feature>
<keyword evidence="12 13" id="KW-0407">Ion channel</keyword>
<dbReference type="PANTHER" id="PTHR11690">
    <property type="entry name" value="AMILORIDE-SENSITIVE SODIUM CHANNEL-RELATED"/>
    <property type="match status" value="1"/>
</dbReference>
<organism evidence="16 17">
    <name type="scientific">Acrobeloides nanus</name>
    <dbReference type="NCBI Taxonomy" id="290746"/>
    <lineage>
        <taxon>Eukaryota</taxon>
        <taxon>Metazoa</taxon>
        <taxon>Ecdysozoa</taxon>
        <taxon>Nematoda</taxon>
        <taxon>Chromadorea</taxon>
        <taxon>Rhabditida</taxon>
        <taxon>Tylenchina</taxon>
        <taxon>Cephalobomorpha</taxon>
        <taxon>Cephaloboidea</taxon>
        <taxon>Cephalobidae</taxon>
        <taxon>Acrobeloides</taxon>
    </lineage>
</organism>
<evidence type="ECO:0000256" key="4">
    <source>
        <dbReference type="ARBA" id="ARBA00022461"/>
    </source>
</evidence>
<keyword evidence="16" id="KW-1185">Reference proteome</keyword>
<keyword evidence="11 13" id="KW-0739">Sodium transport</keyword>
<proteinExistence type="inferred from homology"/>
<evidence type="ECO:0000256" key="11">
    <source>
        <dbReference type="ARBA" id="ARBA00023201"/>
    </source>
</evidence>
<evidence type="ECO:0000256" key="9">
    <source>
        <dbReference type="ARBA" id="ARBA00023136"/>
    </source>
</evidence>
<protein>
    <submittedName>
        <fullName evidence="17">Uncharacterized protein</fullName>
    </submittedName>
</protein>
<comment type="similarity">
    <text evidence="2 13">Belongs to the amiloride-sensitive sodium channel (TC 1.A.6) family.</text>
</comment>
<evidence type="ECO:0000256" key="1">
    <source>
        <dbReference type="ARBA" id="ARBA00004141"/>
    </source>
</evidence>
<keyword evidence="10" id="KW-0325">Glycoprotein</keyword>
<evidence type="ECO:0000256" key="7">
    <source>
        <dbReference type="ARBA" id="ARBA00023053"/>
    </source>
</evidence>